<evidence type="ECO:0000256" key="4">
    <source>
        <dbReference type="ARBA" id="ARBA00022640"/>
    </source>
</evidence>
<dbReference type="Pfam" id="PF08417">
    <property type="entry name" value="PaO"/>
    <property type="match status" value="1"/>
</dbReference>
<evidence type="ECO:0000259" key="15">
    <source>
        <dbReference type="PROSITE" id="PS51296"/>
    </source>
</evidence>
<dbReference type="InterPro" id="IPR050584">
    <property type="entry name" value="Cholesterol_7-desaturase"/>
</dbReference>
<dbReference type="GO" id="GO:0046872">
    <property type="term" value="F:metal ion binding"/>
    <property type="evidence" value="ECO:0007669"/>
    <property type="project" value="UniProtKB-KW"/>
</dbReference>
<evidence type="ECO:0000256" key="8">
    <source>
        <dbReference type="ARBA" id="ARBA00022946"/>
    </source>
</evidence>
<dbReference type="InterPro" id="IPR036922">
    <property type="entry name" value="Rieske_2Fe-2S_sf"/>
</dbReference>
<dbReference type="Gene3D" id="3.90.380.10">
    <property type="entry name" value="Naphthalene 1,2-dioxygenase Alpha Subunit, Chain A, domain 1"/>
    <property type="match status" value="1"/>
</dbReference>
<feature type="transmembrane region" description="Helical" evidence="14">
    <location>
        <begin position="494"/>
        <end position="518"/>
    </location>
</feature>
<comment type="subcellular location">
    <subcellularLocation>
        <location evidence="2">Membrane</location>
    </subcellularLocation>
    <subcellularLocation>
        <location evidence="1">Plastid</location>
        <location evidence="1">Chloroplast</location>
    </subcellularLocation>
</comment>
<keyword evidence="6" id="KW-0001">2Fe-2S</keyword>
<evidence type="ECO:0000256" key="10">
    <source>
        <dbReference type="ARBA" id="ARBA00023002"/>
    </source>
</evidence>
<comment type="caution">
    <text evidence="16">The sequence shown here is derived from an EMBL/GenBank/DDBJ whole genome shotgun (WGS) entry which is preliminary data.</text>
</comment>
<keyword evidence="4" id="KW-0934">Plastid</keyword>
<keyword evidence="13 14" id="KW-0472">Membrane</keyword>
<dbReference type="GO" id="GO:0051537">
    <property type="term" value="F:2 iron, 2 sulfur cluster binding"/>
    <property type="evidence" value="ECO:0007669"/>
    <property type="project" value="UniProtKB-KW"/>
</dbReference>
<dbReference type="SUPFAM" id="SSF50022">
    <property type="entry name" value="ISP domain"/>
    <property type="match status" value="1"/>
</dbReference>
<dbReference type="Proteomes" id="UP001445335">
    <property type="component" value="Unassembled WGS sequence"/>
</dbReference>
<keyword evidence="11" id="KW-0408">Iron</keyword>
<evidence type="ECO:0000256" key="13">
    <source>
        <dbReference type="ARBA" id="ARBA00023136"/>
    </source>
</evidence>
<dbReference type="GO" id="GO:0009507">
    <property type="term" value="C:chloroplast"/>
    <property type="evidence" value="ECO:0007669"/>
    <property type="project" value="UniProtKB-SubCell"/>
</dbReference>
<keyword evidence="9 14" id="KW-1133">Transmembrane helix</keyword>
<evidence type="ECO:0000256" key="14">
    <source>
        <dbReference type="SAM" id="Phobius"/>
    </source>
</evidence>
<accession>A0AAW1RHU5</accession>
<evidence type="ECO:0000256" key="3">
    <source>
        <dbReference type="ARBA" id="ARBA00022528"/>
    </source>
</evidence>
<feature type="transmembrane region" description="Helical" evidence="14">
    <location>
        <begin position="524"/>
        <end position="541"/>
    </location>
</feature>
<feature type="domain" description="Rieske" evidence="15">
    <location>
        <begin position="86"/>
        <end position="195"/>
    </location>
</feature>
<dbReference type="PANTHER" id="PTHR21266">
    <property type="entry name" value="IRON-SULFUR DOMAIN CONTAINING PROTEIN"/>
    <property type="match status" value="1"/>
</dbReference>
<dbReference type="InterPro" id="IPR017941">
    <property type="entry name" value="Rieske_2Fe-2S"/>
</dbReference>
<keyword evidence="17" id="KW-1185">Reference proteome</keyword>
<dbReference type="Gene3D" id="2.102.10.10">
    <property type="entry name" value="Rieske [2Fe-2S] iron-sulphur domain"/>
    <property type="match status" value="1"/>
</dbReference>
<dbReference type="PROSITE" id="PS51296">
    <property type="entry name" value="RIESKE"/>
    <property type="match status" value="1"/>
</dbReference>
<keyword evidence="7" id="KW-0479">Metal-binding</keyword>
<keyword evidence="12" id="KW-0411">Iron-sulfur</keyword>
<evidence type="ECO:0000313" key="17">
    <source>
        <dbReference type="Proteomes" id="UP001445335"/>
    </source>
</evidence>
<reference evidence="16 17" key="1">
    <citation type="journal article" date="2024" name="Nat. Commun.">
        <title>Phylogenomics reveals the evolutionary origins of lichenization in chlorophyte algae.</title>
        <authorList>
            <person name="Puginier C."/>
            <person name="Libourel C."/>
            <person name="Otte J."/>
            <person name="Skaloud P."/>
            <person name="Haon M."/>
            <person name="Grisel S."/>
            <person name="Petersen M."/>
            <person name="Berrin J.G."/>
            <person name="Delaux P.M."/>
            <person name="Dal Grande F."/>
            <person name="Keller J."/>
        </authorList>
    </citation>
    <scope>NUCLEOTIDE SEQUENCE [LARGE SCALE GENOMIC DNA]</scope>
    <source>
        <strain evidence="16 17">SAG 245.80</strain>
    </source>
</reference>
<dbReference type="GO" id="GO:0010277">
    <property type="term" value="F:chlorophyllide a oxygenase activity"/>
    <property type="evidence" value="ECO:0007669"/>
    <property type="project" value="InterPro"/>
</dbReference>
<evidence type="ECO:0000313" key="16">
    <source>
        <dbReference type="EMBL" id="KAK9832817.1"/>
    </source>
</evidence>
<organism evidence="16 17">
    <name type="scientific">Elliptochloris bilobata</name>
    <dbReference type="NCBI Taxonomy" id="381761"/>
    <lineage>
        <taxon>Eukaryota</taxon>
        <taxon>Viridiplantae</taxon>
        <taxon>Chlorophyta</taxon>
        <taxon>core chlorophytes</taxon>
        <taxon>Trebouxiophyceae</taxon>
        <taxon>Trebouxiophyceae incertae sedis</taxon>
        <taxon>Elliptochloris clade</taxon>
        <taxon>Elliptochloris</taxon>
    </lineage>
</organism>
<keyword evidence="8" id="KW-0809">Transit peptide</keyword>
<dbReference type="InterPro" id="IPR013626">
    <property type="entry name" value="PaO"/>
</dbReference>
<evidence type="ECO:0000256" key="9">
    <source>
        <dbReference type="ARBA" id="ARBA00022989"/>
    </source>
</evidence>
<evidence type="ECO:0000256" key="7">
    <source>
        <dbReference type="ARBA" id="ARBA00022723"/>
    </source>
</evidence>
<name>A0AAW1RHU5_9CHLO</name>
<evidence type="ECO:0000256" key="12">
    <source>
        <dbReference type="ARBA" id="ARBA00023014"/>
    </source>
</evidence>
<dbReference type="SUPFAM" id="SSF55961">
    <property type="entry name" value="Bet v1-like"/>
    <property type="match status" value="1"/>
</dbReference>
<protein>
    <recommendedName>
        <fullName evidence="15">Rieske domain-containing protein</fullName>
    </recommendedName>
</protein>
<evidence type="ECO:0000256" key="5">
    <source>
        <dbReference type="ARBA" id="ARBA00022692"/>
    </source>
</evidence>
<gene>
    <name evidence="16" type="ORF">WJX81_004249</name>
</gene>
<dbReference type="Pfam" id="PF00355">
    <property type="entry name" value="Rieske"/>
    <property type="match status" value="1"/>
</dbReference>
<sequence length="560" mass="60611">MVDANLRQLNRTHYGSSTIPVAAPFARRKAPQGVTATAVPRKSRSHKLRLSAAVLESPSIAIQAPSVLTEEKGKEEMETFNWTQQWYPLYFEEDLDTQHPNAVQLLGKDIVIWKAPDGSWSALEDMCPHRLAPLSGGRMEEGTLHCSYHGWRFDASGRCTHIPQVSGKAAATACASQRSCVASFPTQVAQGMLWVWGDSSAAAHIHAAAKPAPTVAWMDSKDRLRRPDGGKLLPLGDCFMRDVPYSWATMVDNLCDPAHIHYAHHGLFGDRSDPNAGNVMVRAPQPEDALGANIAGATDGLVYRVQMLMGANRPLADTVLTVAFPGPFTLFTPKPKDLGGKADFESVMIYATPLTSNKTRVLVTNYLADPGFGHVPLLMRLGLAATPKWLSHMTLNAVMDGDGVLLYGQECAEKAIEAERGARWNQTFHMPASADKPVLNYRKWLDTRGGFGPFGPIPKVPTLPRAELVNRKSQHTDNCPTCTATLRNVRALRIAGLFVSAVAAAAALGSALLASAAAVRIGLAPLWLVGLSAVSAAAAYVSNELAKRLVYHPWDHSLRA</sequence>
<keyword evidence="10" id="KW-0560">Oxidoreductase</keyword>
<keyword evidence="5 14" id="KW-0812">Transmembrane</keyword>
<keyword evidence="3" id="KW-0150">Chloroplast</keyword>
<dbReference type="GO" id="GO:0016020">
    <property type="term" value="C:membrane"/>
    <property type="evidence" value="ECO:0007669"/>
    <property type="project" value="UniProtKB-SubCell"/>
</dbReference>
<dbReference type="EMBL" id="JALJOU010000038">
    <property type="protein sequence ID" value="KAK9832817.1"/>
    <property type="molecule type" value="Genomic_DNA"/>
</dbReference>
<evidence type="ECO:0000256" key="11">
    <source>
        <dbReference type="ARBA" id="ARBA00023004"/>
    </source>
</evidence>
<evidence type="ECO:0000256" key="2">
    <source>
        <dbReference type="ARBA" id="ARBA00004370"/>
    </source>
</evidence>
<proteinExistence type="predicted"/>
<evidence type="ECO:0000256" key="1">
    <source>
        <dbReference type="ARBA" id="ARBA00004229"/>
    </source>
</evidence>
<evidence type="ECO:0000256" key="6">
    <source>
        <dbReference type="ARBA" id="ARBA00022714"/>
    </source>
</evidence>
<dbReference type="PANTHER" id="PTHR21266:SF32">
    <property type="entry name" value="CHOLESTEROL 7-DESATURASE NVD"/>
    <property type="match status" value="1"/>
</dbReference>
<dbReference type="AlphaFoldDB" id="A0AAW1RHU5"/>